<dbReference type="OrthoDB" id="7709484at2"/>
<feature type="transmembrane region" description="Helical" evidence="1">
    <location>
        <begin position="37"/>
        <end position="55"/>
    </location>
</feature>
<dbReference type="GO" id="GO:0004190">
    <property type="term" value="F:aspartic-type endopeptidase activity"/>
    <property type="evidence" value="ECO:0007669"/>
    <property type="project" value="InterPro"/>
</dbReference>
<evidence type="ECO:0000256" key="1">
    <source>
        <dbReference type="SAM" id="Phobius"/>
    </source>
</evidence>
<evidence type="ECO:0000313" key="3">
    <source>
        <dbReference type="EMBL" id="PRY95629.1"/>
    </source>
</evidence>
<dbReference type="GO" id="GO:0016020">
    <property type="term" value="C:membrane"/>
    <property type="evidence" value="ECO:0007669"/>
    <property type="project" value="InterPro"/>
</dbReference>
<dbReference type="InterPro" id="IPR000045">
    <property type="entry name" value="Prepilin_IV_endopep_pep"/>
</dbReference>
<gene>
    <name evidence="3" type="ORF">BCF33_1251</name>
</gene>
<comment type="caution">
    <text evidence="3">The sequence shown here is derived from an EMBL/GenBank/DDBJ whole genome shotgun (WGS) entry which is preliminary data.</text>
</comment>
<dbReference type="AlphaFoldDB" id="A0A2T0X9M3"/>
<evidence type="ECO:0000259" key="2">
    <source>
        <dbReference type="Pfam" id="PF01478"/>
    </source>
</evidence>
<reference evidence="3 4" key="1">
    <citation type="submission" date="2018-03" db="EMBL/GenBank/DDBJ databases">
        <title>Genomic Encyclopedia of Archaeal and Bacterial Type Strains, Phase II (KMG-II): from individual species to whole genera.</title>
        <authorList>
            <person name="Goeker M."/>
        </authorList>
    </citation>
    <scope>NUCLEOTIDE SEQUENCE [LARGE SCALE GENOMIC DNA]</scope>
    <source>
        <strain evidence="3 4">DSM 29318</strain>
    </source>
</reference>
<feature type="domain" description="Prepilin type IV endopeptidase peptidase" evidence="2">
    <location>
        <begin position="15"/>
        <end position="115"/>
    </location>
</feature>
<dbReference type="RefSeq" id="WP_106159989.1">
    <property type="nucleotide sequence ID" value="NZ_PVTT01000001.1"/>
</dbReference>
<keyword evidence="1" id="KW-1133">Transmembrane helix</keyword>
<name>A0A2T0X9M3_9RHOB</name>
<feature type="transmembrane region" description="Helical" evidence="1">
    <location>
        <begin position="92"/>
        <end position="117"/>
    </location>
</feature>
<accession>A0A2T0X9M3</accession>
<dbReference type="EMBL" id="PVTT01000001">
    <property type="protein sequence ID" value="PRY95629.1"/>
    <property type="molecule type" value="Genomic_DNA"/>
</dbReference>
<keyword evidence="4" id="KW-1185">Reference proteome</keyword>
<dbReference type="Gene3D" id="1.20.120.1220">
    <property type="match status" value="1"/>
</dbReference>
<protein>
    <submittedName>
        <fullName evidence="3">Prepilin peptidase CpaA</fullName>
    </submittedName>
</protein>
<feature type="transmembrane region" description="Helical" evidence="1">
    <location>
        <begin position="6"/>
        <end position="25"/>
    </location>
</feature>
<sequence length="161" mass="16904">MTPAENPYIWLLIAAVPFCMAAVWTDLTRMKIRNWTVLGLVAAFLVAGTLVLPPATVASQIAQAAVVLCVTFVLTMLRGMGAGDAKFLAATALYVPLAGVPLYAVVLCATVIAGFVLHRGARAIPALRGVGWESWSRQDFPMGLCLGSSLVIFLALAATGT</sequence>
<keyword evidence="1" id="KW-0812">Transmembrane</keyword>
<feature type="transmembrane region" description="Helical" evidence="1">
    <location>
        <begin position="61"/>
        <end position="80"/>
    </location>
</feature>
<proteinExistence type="predicted"/>
<evidence type="ECO:0000313" key="4">
    <source>
        <dbReference type="Proteomes" id="UP000238801"/>
    </source>
</evidence>
<dbReference type="Pfam" id="PF01478">
    <property type="entry name" value="Peptidase_A24"/>
    <property type="match status" value="1"/>
</dbReference>
<dbReference type="Proteomes" id="UP000238801">
    <property type="component" value="Unassembled WGS sequence"/>
</dbReference>
<organism evidence="3 4">
    <name type="scientific">Hasllibacter halocynthiae</name>
    <dbReference type="NCBI Taxonomy" id="595589"/>
    <lineage>
        <taxon>Bacteria</taxon>
        <taxon>Pseudomonadati</taxon>
        <taxon>Pseudomonadota</taxon>
        <taxon>Alphaproteobacteria</taxon>
        <taxon>Rhodobacterales</taxon>
        <taxon>Roseobacteraceae</taxon>
        <taxon>Hasllibacter</taxon>
    </lineage>
</organism>
<keyword evidence="1" id="KW-0472">Membrane</keyword>
<feature type="transmembrane region" description="Helical" evidence="1">
    <location>
        <begin position="140"/>
        <end position="159"/>
    </location>
</feature>